<dbReference type="Gene3D" id="2.60.40.10">
    <property type="entry name" value="Immunoglobulins"/>
    <property type="match status" value="1"/>
</dbReference>
<evidence type="ECO:0000313" key="11">
    <source>
        <dbReference type="Proteomes" id="UP000501747"/>
    </source>
</evidence>
<evidence type="ECO:0000256" key="5">
    <source>
        <dbReference type="ARBA" id="ARBA00023088"/>
    </source>
</evidence>
<accession>A0A6G8AUY2</accession>
<dbReference type="InterPro" id="IPR019931">
    <property type="entry name" value="LPXTG_anchor"/>
</dbReference>
<keyword evidence="4 8" id="KW-0732">Signal</keyword>
<dbReference type="SUPFAM" id="SSF117074">
    <property type="entry name" value="Hypothetical protein PA1324"/>
    <property type="match status" value="1"/>
</dbReference>
<dbReference type="KEGG" id="vhy:G7082_09495"/>
<keyword evidence="3" id="KW-0964">Secreted</keyword>
<evidence type="ECO:0000259" key="9">
    <source>
        <dbReference type="PROSITE" id="PS50847"/>
    </source>
</evidence>
<sequence>MKRKLVTYLSLLVLFSSLFIPTVNVVAETLTTGVPKGMEAKKIAETNESVFNKVPNTDTSHSLKDTNSIVSNGNTNPVEAENTESKETSFVSFFGIRDQNGKYTDTEPIVLETGSQSLIYTGFKLGDFTGAGKNIKLEMSIPNEFVKEVIASDTANQSSKEIKNDGTNTLVTYSFNQVTGGFTLDVPIKFINKDNVTPSGYQLLIKANIYEEGNNTPIDTQSITYQYKTKEMNVGKLVFNSTWTDTDGALVYGGEEDSNKPGYITSDISKTEKVNFSINNTTRLSEIGNREIEKYIVEDKIPDGAVFLIEDNPGWSYDETTRIARIEKTGTFQNTRYDYNSIYLRFPGAKINELITNTGVLTGIPKDKADYEDNFIGEDSLSIKLHTRKVQPATLDVRKVAFDNEINEDPTNPKDKENWEVRWQVGASTKSKASESYDIKLRDFGLDNRMKYTKINLPKTDNFKNPVTLKILKSGGQVEIVSNNLDLTEHDFDYKIPSELSVVEVILEGTLIDGGKGYDFNIYSKLKNPAEKHVKEGEEITYLRNFIQAEFSKSGVKVSDSASSSAKIYAMKEPLISLYKYQQGEKNLFLNDTTRFYLRLSSKNLGTKYNRESSALEDVIVVDLLPIGTEYVKKSARISSIITTNKNDEIRKMNEPQIINDYKNTGRTALIWNFNDFNIEIPGSYTIGESFLSIYFDVKTTKNSIEGKNVNESFLSFESSDGLKAEESNLVDDVYQIGTSESNKIVGSSDYFNYAPPKELITYKEVKGNIDNHVVKAPGKGHSEVGSTGVYYLNIFNNSEYEQTTLNVIDQLPFVGDKNSAQNKNNTREPRKSEFAVELNGPVVVPSGYQVYYSMDKENLEADNIKDFYKNDSWQKDVDDYQKITAIKVVMDRGKKLNSGESVKFEVPFKVPEGKDLTNKIAVNSFGTATNSSLDFFESNNIELELIKYKVDGYLFEDENKNGVFDQGVEEVFSNREVELLDENGEAVLDKNHQPIKGKSDESGYYGIDVLEKGDYQVKIKTPDDYLLTKKINQPEYGSHLNSTEVSDEFVLNLPHPTQRVNAGYLVDESAVTKLKVTKTWKDQENQDGKRPTSIKVQLLADGKKQGEAVELSEVNKWTTTWDNLPKSNKGTAIVYSVEEEAVPGYELTIDDSDLGDVKITNTHIPELTKVEGQKIWDDKDNQDNKRPEKVVVNLLADGKQIDTKEVTELSEWQYEFSDLPKFKDGKEIIYTVTEKHIPDYNTNIDGYNIKNSYTPGKTSVTVTKSWEDTGNQDGKRPNSIKVQLLADRKKQGEVVELSESNKWTTTWNTLDKNVKGKEIIYSVEEVKVPGYEAVVDDSDLGNVRLINSYTPEITKVEGRKIWDDKDNQDNKRPEKIVVNLLADGKQIDTKEVTEATEWKYEFVNLPKFKSGKEVIYTVTENQVADYSTKITGFDITNSYTPGKKSVTVTKSWEDKNNQDGKRPNSIKAQLFADGKKQGEVVELNESKKWTTTWNNLDKNVKGKEIIYSVEEVKVSGYEVELDDSDLGNVKLRNRYTPKITEVKGQKIWDDKDNQDNKRPEKVVINLLADGKQIDSKEVSESTEWKYEFTNLPKFKEGKEIIYTVTENQVADYNTKVKDFDITNSYTPGKTSVTVTKSWEDKNNQDGKRPNSIKAQLLADGKKQGEVVELNESNKWTTTWNNLDKNTKGKAIVYSVEEVKVPGYEAVLDDSDLGNVRLINSYTPEITKVEGRKIWDDKDNQDNKRPEKIVVNLLADGKQIDSKEVTETTEWKYAFTNLPKYKDGKEIVYTVTENQVADYSTKITGFDITNSYTPGKTRVTVTKSWEDKNNQDGKRPSRIKVQLLADGKKQGEVVEINESNQWTSTWNNLDKKSKGKDIIYSVSEVKVPGYQAVIDDSDLGNVRLINSYTPESTDVKGQKIWDDKDNQDNKRPEKIVVNLLADGKQIDTKEVTETTEWKYEFTNLSKFKDGKEIVYTVTENQVDGYNTKIKGFDITNSYTPRKTSVTVTKSWEDKNNQDGKRPNSIKVYLLADGKKQGTTVELNESNEWTTTWGNLDKKAKGKEIVYSVEEVKVPGYEAVLDDSDLGNVRLINSYTPESTDVKGQKIWDDKDNQDNKRPEKVVVNLLADGKQIDSKEVTEATEWKYEFVNLPKFKDGKELVYTVTENQVADYNTKVKEFDITNSYTPGKTSVTVTKSWEDKDNQDGKRPNSIKVQLLADGKKQGEVVELNESKKWTTTWNNLDKKSKGKDIVYSISELKVDGYEVELDDSDLGNVKLTNRYTPESTDVKGQKIWDDKDNQDNKRPEKIVVNLLADGKQIDSKEVTEATEWKYEFMNLPKFKDGKEIIYTVTENQVDGYSTSIDGYNIKNSYTPGKTSVTVTKSWEDKNNQDGKRPNSIKVYLLANGEKQGEAIELNSGSKWTKTWNNLPKKSKGKDIKYSIEEVKISEYEVAVDDKDQGNIMLKNTYTSKVKKNTPNTLKKNIDKILPKTGEKDNIYLELIGIVLFVVASLKLYFIRKS</sequence>
<feature type="signal peptide" evidence="8">
    <location>
        <begin position="1"/>
        <end position="26"/>
    </location>
</feature>
<dbReference type="SUPFAM" id="SSF49478">
    <property type="entry name" value="Cna protein B-type domain"/>
    <property type="match status" value="15"/>
</dbReference>
<evidence type="ECO:0000313" key="10">
    <source>
        <dbReference type="EMBL" id="QIL48723.1"/>
    </source>
</evidence>
<keyword evidence="7" id="KW-0812">Transmembrane</keyword>
<dbReference type="CDD" id="cd00222">
    <property type="entry name" value="CollagenBindB"/>
    <property type="match status" value="15"/>
</dbReference>
<evidence type="ECO:0000256" key="2">
    <source>
        <dbReference type="ARBA" id="ARBA00022512"/>
    </source>
</evidence>
<comment type="subcellular location">
    <subcellularLocation>
        <location evidence="1">Secreted</location>
    </subcellularLocation>
</comment>
<dbReference type="NCBIfam" id="TIGR01167">
    <property type="entry name" value="LPXTG_anchor"/>
    <property type="match status" value="1"/>
</dbReference>
<dbReference type="InterPro" id="IPR013783">
    <property type="entry name" value="Ig-like_fold"/>
</dbReference>
<name>A0A6G8AUY2_9ENTE</name>
<feature type="compositionally biased region" description="Polar residues" evidence="6">
    <location>
        <begin position="54"/>
        <end position="77"/>
    </location>
</feature>
<dbReference type="RefSeq" id="WP_166034859.1">
    <property type="nucleotide sequence ID" value="NZ_CP049887.1"/>
</dbReference>
<dbReference type="Gene3D" id="2.60.40.1140">
    <property type="entry name" value="Collagen-binding surface protein Cna, B-type domain"/>
    <property type="match status" value="15"/>
</dbReference>
<keyword evidence="2" id="KW-0134">Cell wall</keyword>
<gene>
    <name evidence="10" type="ORF">G7082_09495</name>
</gene>
<feature type="chain" id="PRO_5039663190" evidence="8">
    <location>
        <begin position="27"/>
        <end position="2518"/>
    </location>
</feature>
<dbReference type="EMBL" id="CP049887">
    <property type="protein sequence ID" value="QIL48723.1"/>
    <property type="molecule type" value="Genomic_DNA"/>
</dbReference>
<dbReference type="GO" id="GO:0005576">
    <property type="term" value="C:extracellular region"/>
    <property type="evidence" value="ECO:0007669"/>
    <property type="project" value="UniProtKB-SubCell"/>
</dbReference>
<evidence type="ECO:0000256" key="8">
    <source>
        <dbReference type="SAM" id="SignalP"/>
    </source>
</evidence>
<keyword evidence="7" id="KW-1133">Transmembrane helix</keyword>
<evidence type="ECO:0000256" key="1">
    <source>
        <dbReference type="ARBA" id="ARBA00004613"/>
    </source>
</evidence>
<reference evidence="10 11" key="1">
    <citation type="submission" date="2020-03" db="EMBL/GenBank/DDBJ databases">
        <title>Vagococcus sp. nov., isolated from beetles.</title>
        <authorList>
            <person name="Hyun D.-W."/>
            <person name="Bae J.-W."/>
        </authorList>
    </citation>
    <scope>NUCLEOTIDE SEQUENCE [LARGE SCALE GENOMIC DNA]</scope>
    <source>
        <strain evidence="10 11">HDW17B</strain>
    </source>
</reference>
<dbReference type="PROSITE" id="PS50847">
    <property type="entry name" value="GRAM_POS_ANCHORING"/>
    <property type="match status" value="1"/>
</dbReference>
<evidence type="ECO:0000256" key="4">
    <source>
        <dbReference type="ARBA" id="ARBA00022729"/>
    </source>
</evidence>
<feature type="region of interest" description="Disordered" evidence="6">
    <location>
        <begin position="54"/>
        <end position="83"/>
    </location>
</feature>
<evidence type="ECO:0000256" key="6">
    <source>
        <dbReference type="SAM" id="MobiDB-lite"/>
    </source>
</evidence>
<organism evidence="10 11">
    <name type="scientific">Vagococcus hydrophili</name>
    <dbReference type="NCBI Taxonomy" id="2714947"/>
    <lineage>
        <taxon>Bacteria</taxon>
        <taxon>Bacillati</taxon>
        <taxon>Bacillota</taxon>
        <taxon>Bacilli</taxon>
        <taxon>Lactobacillales</taxon>
        <taxon>Enterococcaceae</taxon>
        <taxon>Vagococcus</taxon>
    </lineage>
</organism>
<protein>
    <submittedName>
        <fullName evidence="10">Cna B-type domain-containing protein</fullName>
    </submittedName>
</protein>
<feature type="domain" description="Gram-positive cocci surface proteins LPxTG" evidence="9">
    <location>
        <begin position="2486"/>
        <end position="2518"/>
    </location>
</feature>
<keyword evidence="7" id="KW-0472">Membrane</keyword>
<evidence type="ECO:0000256" key="7">
    <source>
        <dbReference type="SAM" id="Phobius"/>
    </source>
</evidence>
<dbReference type="InterPro" id="IPR008454">
    <property type="entry name" value="Collagen-bd_Cna-like_B-typ_dom"/>
</dbReference>
<keyword evidence="5" id="KW-0572">Peptidoglycan-anchor</keyword>
<dbReference type="InterPro" id="IPR033764">
    <property type="entry name" value="Sdr_B"/>
</dbReference>
<feature type="transmembrane region" description="Helical" evidence="7">
    <location>
        <begin position="2495"/>
        <end position="2514"/>
    </location>
</feature>
<evidence type="ECO:0000256" key="3">
    <source>
        <dbReference type="ARBA" id="ARBA00022525"/>
    </source>
</evidence>
<proteinExistence type="predicted"/>
<dbReference type="Pfam" id="PF17210">
    <property type="entry name" value="SdrD_B"/>
    <property type="match status" value="1"/>
</dbReference>
<keyword evidence="11" id="KW-1185">Reference proteome</keyword>
<dbReference type="Pfam" id="PF05738">
    <property type="entry name" value="Cna_B"/>
    <property type="match status" value="15"/>
</dbReference>
<dbReference type="Proteomes" id="UP000501747">
    <property type="component" value="Chromosome"/>
</dbReference>